<proteinExistence type="inferred from homology"/>
<feature type="transmembrane region" description="Helical" evidence="6">
    <location>
        <begin position="53"/>
        <end position="79"/>
    </location>
</feature>
<reference evidence="7" key="1">
    <citation type="submission" date="2020-07" db="EMBL/GenBank/DDBJ databases">
        <title>Methanobacterium. sp. MethCan genome.</title>
        <authorList>
            <person name="Postec A."/>
            <person name="Quemeneur M."/>
        </authorList>
    </citation>
    <scope>NUCLEOTIDE SEQUENCE</scope>
    <source>
        <strain evidence="7">MethCAN</strain>
    </source>
</reference>
<dbReference type="InterPro" id="IPR037294">
    <property type="entry name" value="ABC_BtuC-like"/>
</dbReference>
<dbReference type="GO" id="GO:0055085">
    <property type="term" value="P:transmembrane transport"/>
    <property type="evidence" value="ECO:0007669"/>
    <property type="project" value="InterPro"/>
</dbReference>
<feature type="transmembrane region" description="Helical" evidence="6">
    <location>
        <begin position="12"/>
        <end position="33"/>
    </location>
</feature>
<dbReference type="EMBL" id="CP058560">
    <property type="protein sequence ID" value="QUH24009.1"/>
    <property type="molecule type" value="Genomic_DNA"/>
</dbReference>
<gene>
    <name evidence="7" type="ORF">HYG87_09695</name>
</gene>
<sequence length="268" mass="28774">MLEFLQYQFMQNAFIAAILVSISCGVVGTYVVIKKIVFISGGISHAAFGGIGLGYLLGINPVLSAIPFSVFSAVLMGSLGKKVEISEDTAIGILWSVGMALGIIFINLSPGYAPDLFSYLFGSILTVPYQDLLIMVVLDLIILGTVGLFYREFAAISFDEEFAEVMGVPSHLIYIILLGLVALSVVVLIKAVGIILIIALLTIPAAISRQFTHNIPKLMMTSVILGIILTSIGLWLSYLFNLASGATIVLVLGVAFFVSAILKKIWYD</sequence>
<evidence type="ECO:0000256" key="3">
    <source>
        <dbReference type="ARBA" id="ARBA00022692"/>
    </source>
</evidence>
<feature type="transmembrane region" description="Helical" evidence="6">
    <location>
        <begin position="242"/>
        <end position="262"/>
    </location>
</feature>
<dbReference type="GeneID" id="64821038"/>
<dbReference type="Gene3D" id="1.10.3470.10">
    <property type="entry name" value="ABC transporter involved in vitamin B12 uptake, BtuC"/>
    <property type="match status" value="1"/>
</dbReference>
<dbReference type="PANTHER" id="PTHR30477">
    <property type="entry name" value="ABC-TRANSPORTER METAL-BINDING PROTEIN"/>
    <property type="match status" value="1"/>
</dbReference>
<dbReference type="GO" id="GO:0010043">
    <property type="term" value="P:response to zinc ion"/>
    <property type="evidence" value="ECO:0007669"/>
    <property type="project" value="TreeGrafter"/>
</dbReference>
<dbReference type="Pfam" id="PF00950">
    <property type="entry name" value="ABC-3"/>
    <property type="match status" value="1"/>
</dbReference>
<evidence type="ECO:0000256" key="4">
    <source>
        <dbReference type="ARBA" id="ARBA00022989"/>
    </source>
</evidence>
<keyword evidence="5 6" id="KW-0472">Membrane</keyword>
<feature type="transmembrane region" description="Helical" evidence="6">
    <location>
        <begin position="91"/>
        <end position="112"/>
    </location>
</feature>
<evidence type="ECO:0000313" key="7">
    <source>
        <dbReference type="EMBL" id="QUH24009.1"/>
    </source>
</evidence>
<keyword evidence="3 6" id="KW-0812">Transmembrane</keyword>
<dbReference type="GO" id="GO:0043190">
    <property type="term" value="C:ATP-binding cassette (ABC) transporter complex"/>
    <property type="evidence" value="ECO:0007669"/>
    <property type="project" value="InterPro"/>
</dbReference>
<feature type="transmembrane region" description="Helical" evidence="6">
    <location>
        <begin position="218"/>
        <end position="236"/>
    </location>
</feature>
<protein>
    <submittedName>
        <fullName evidence="7">Metal ABC transporter permease</fullName>
    </submittedName>
</protein>
<evidence type="ECO:0000256" key="2">
    <source>
        <dbReference type="ARBA" id="ARBA00008034"/>
    </source>
</evidence>
<evidence type="ECO:0000256" key="5">
    <source>
        <dbReference type="ARBA" id="ARBA00023136"/>
    </source>
</evidence>
<feature type="transmembrane region" description="Helical" evidence="6">
    <location>
        <begin position="132"/>
        <end position="150"/>
    </location>
</feature>
<accession>A0A8T8K7Y4</accession>
<comment type="similarity">
    <text evidence="2">Belongs to the ABC-3 integral membrane protein family.</text>
</comment>
<feature type="transmembrane region" description="Helical" evidence="6">
    <location>
        <begin position="187"/>
        <end position="206"/>
    </location>
</feature>
<keyword evidence="8" id="KW-1185">Reference proteome</keyword>
<dbReference type="PANTHER" id="PTHR30477:SF18">
    <property type="entry name" value="METAL TRANSPORT SYSTEM MEMBRANE PROTEIN CT_417-RELATED"/>
    <property type="match status" value="1"/>
</dbReference>
<dbReference type="KEGG" id="meme:HYG87_09695"/>
<keyword evidence="4 6" id="KW-1133">Transmembrane helix</keyword>
<evidence type="ECO:0000256" key="6">
    <source>
        <dbReference type="SAM" id="Phobius"/>
    </source>
</evidence>
<dbReference type="InterPro" id="IPR001626">
    <property type="entry name" value="ABC_TroCD"/>
</dbReference>
<dbReference type="AlphaFoldDB" id="A0A8T8K7Y4"/>
<dbReference type="SUPFAM" id="SSF81345">
    <property type="entry name" value="ABC transporter involved in vitamin B12 uptake, BtuC"/>
    <property type="match status" value="1"/>
</dbReference>
<evidence type="ECO:0000256" key="1">
    <source>
        <dbReference type="ARBA" id="ARBA00004141"/>
    </source>
</evidence>
<dbReference type="Proteomes" id="UP000681041">
    <property type="component" value="Chromosome"/>
</dbReference>
<evidence type="ECO:0000313" key="8">
    <source>
        <dbReference type="Proteomes" id="UP000681041"/>
    </source>
</evidence>
<name>A0A8T8K7Y4_9EURY</name>
<dbReference type="CDD" id="cd06550">
    <property type="entry name" value="TM_ABC_iron-siderophores_like"/>
    <property type="match status" value="1"/>
</dbReference>
<dbReference type="OrthoDB" id="11310at2157"/>
<dbReference type="RefSeq" id="WP_211532966.1">
    <property type="nucleotide sequence ID" value="NZ_CP058560.1"/>
</dbReference>
<comment type="subcellular location">
    <subcellularLocation>
        <location evidence="1">Membrane</location>
        <topology evidence="1">Multi-pass membrane protein</topology>
    </subcellularLocation>
</comment>
<organism evidence="7 8">
    <name type="scientific">Methanobacterium alkalithermotolerans</name>
    <dbReference type="NCBI Taxonomy" id="2731220"/>
    <lineage>
        <taxon>Archaea</taxon>
        <taxon>Methanobacteriati</taxon>
        <taxon>Methanobacteriota</taxon>
        <taxon>Methanomada group</taxon>
        <taxon>Methanobacteria</taxon>
        <taxon>Methanobacteriales</taxon>
        <taxon>Methanobacteriaceae</taxon>
        <taxon>Methanobacterium</taxon>
    </lineage>
</organism>